<dbReference type="KEGG" id="cbr:CBG_26852"/>
<dbReference type="CTD" id="68918317"/>
<dbReference type="GeneID" id="68918317"/>
<name>B6IM03_CAEBR</name>
<reference evidence="2 3" key="2">
    <citation type="journal article" date="2011" name="PLoS Genet.">
        <title>Caenorhabditis briggsae recombinant inbred line genotypes reveal inter-strain incompatibility and the evolution of recombination.</title>
        <authorList>
            <person name="Ross J.A."/>
            <person name="Koboldt D.C."/>
            <person name="Staisch J.E."/>
            <person name="Chamberlin H.M."/>
            <person name="Gupta B.P."/>
            <person name="Miller R.D."/>
            <person name="Baird S.E."/>
            <person name="Haag E.S."/>
        </authorList>
    </citation>
    <scope>NUCLEOTIDE SEQUENCE [LARGE SCALE GENOMIC DNA]</scope>
    <source>
        <strain evidence="2 3">AF16</strain>
    </source>
</reference>
<dbReference type="InParanoid" id="B6IM03"/>
<dbReference type="HOGENOM" id="CLU_3320500_0_0_1"/>
<evidence type="ECO:0000313" key="2">
    <source>
        <dbReference type="EMBL" id="CAS00933.1"/>
    </source>
</evidence>
<evidence type="ECO:0000256" key="1">
    <source>
        <dbReference type="SAM" id="MobiDB-lite"/>
    </source>
</evidence>
<proteinExistence type="predicted"/>
<gene>
    <name evidence="2" type="ORF">CBG26852</name>
    <name evidence="2" type="ORF">CBG_26852</name>
</gene>
<evidence type="ECO:0000313" key="3">
    <source>
        <dbReference type="Proteomes" id="UP000008549"/>
    </source>
</evidence>
<dbReference type="Proteomes" id="UP000008549">
    <property type="component" value="Unassembled WGS sequence"/>
</dbReference>
<feature type="region of interest" description="Disordered" evidence="1">
    <location>
        <begin position="1"/>
        <end position="23"/>
    </location>
</feature>
<dbReference type="AlphaFoldDB" id="B6IM03"/>
<accession>B6IM03</accession>
<keyword evidence="3" id="KW-1185">Reference proteome</keyword>
<protein>
    <submittedName>
        <fullName evidence="2">Protein CBG26852</fullName>
    </submittedName>
</protein>
<dbReference type="RefSeq" id="XP_045100490.1">
    <property type="nucleotide sequence ID" value="XM_045237061.1"/>
</dbReference>
<dbReference type="EMBL" id="HE601317">
    <property type="protein sequence ID" value="CAS00933.1"/>
    <property type="molecule type" value="Genomic_DNA"/>
</dbReference>
<reference evidence="2 3" key="1">
    <citation type="journal article" date="2003" name="PLoS Biol.">
        <title>The genome sequence of Caenorhabditis briggsae: a platform for comparative genomics.</title>
        <authorList>
            <person name="Stein L.D."/>
            <person name="Bao Z."/>
            <person name="Blasiar D."/>
            <person name="Blumenthal T."/>
            <person name="Brent M.R."/>
            <person name="Chen N."/>
            <person name="Chinwalla A."/>
            <person name="Clarke L."/>
            <person name="Clee C."/>
            <person name="Coghlan A."/>
            <person name="Coulson A."/>
            <person name="D'Eustachio P."/>
            <person name="Fitch D.H."/>
            <person name="Fulton L.A."/>
            <person name="Fulton R.E."/>
            <person name="Griffiths-Jones S."/>
            <person name="Harris T.W."/>
            <person name="Hillier L.W."/>
            <person name="Kamath R."/>
            <person name="Kuwabara P.E."/>
            <person name="Mardis E.R."/>
            <person name="Marra M.A."/>
            <person name="Miner T.L."/>
            <person name="Minx P."/>
            <person name="Mullikin J.C."/>
            <person name="Plumb R.W."/>
            <person name="Rogers J."/>
            <person name="Schein J.E."/>
            <person name="Sohrmann M."/>
            <person name="Spieth J."/>
            <person name="Stajich J.E."/>
            <person name="Wei C."/>
            <person name="Willey D."/>
            <person name="Wilson R.K."/>
            <person name="Durbin R."/>
            <person name="Waterston R.H."/>
        </authorList>
    </citation>
    <scope>NUCLEOTIDE SEQUENCE [LARGE SCALE GENOMIC DNA]</scope>
    <source>
        <strain evidence="2 3">AF16</strain>
    </source>
</reference>
<organism evidence="2 3">
    <name type="scientific">Caenorhabditis briggsae</name>
    <dbReference type="NCBI Taxonomy" id="6238"/>
    <lineage>
        <taxon>Eukaryota</taxon>
        <taxon>Metazoa</taxon>
        <taxon>Ecdysozoa</taxon>
        <taxon>Nematoda</taxon>
        <taxon>Chromadorea</taxon>
        <taxon>Rhabditida</taxon>
        <taxon>Rhabditina</taxon>
        <taxon>Rhabditomorpha</taxon>
        <taxon>Rhabditoidea</taxon>
        <taxon>Rhabditidae</taxon>
        <taxon>Peloderinae</taxon>
        <taxon>Caenorhabditis</taxon>
    </lineage>
</organism>
<sequence>MSRWHGERKKAENGKRKRRGPIKNDLMHCSSLFSVRNRI</sequence>